<evidence type="ECO:0000313" key="4">
    <source>
        <dbReference type="Proteomes" id="UP000464524"/>
    </source>
</evidence>
<evidence type="ECO:0000313" key="3">
    <source>
        <dbReference type="EMBL" id="QHJ13902.1"/>
    </source>
</evidence>
<dbReference type="GO" id="GO:0032153">
    <property type="term" value="C:cell division site"/>
    <property type="evidence" value="ECO:0007669"/>
    <property type="project" value="TreeGrafter"/>
</dbReference>
<name>A0A857JR29_9ALTE</name>
<evidence type="ECO:0000256" key="2">
    <source>
        <dbReference type="ARBA" id="ARBA00022840"/>
    </source>
</evidence>
<keyword evidence="3" id="KW-0132">Cell division</keyword>
<protein>
    <submittedName>
        <fullName evidence="3">Cell division protein ZapE</fullName>
    </submittedName>
</protein>
<sequence>MQATCITQGNIEVCHRKIPVCRATRDHSVPSVVWFTFSALCEGPRSQLDYMDIATRFDIVMLSEVPQLGAQVRGWIKARGTEDGVGDNQATSTGERVLSYSKHDDKARRFISLVDELYDQKVTLYLSCDVPLEELYLDGALTFEFRRTYSRLIEMSRGKREVPKAQ</sequence>
<dbReference type="GO" id="GO:0005737">
    <property type="term" value="C:cytoplasm"/>
    <property type="evidence" value="ECO:0007669"/>
    <property type="project" value="TreeGrafter"/>
</dbReference>
<keyword evidence="1" id="KW-0547">Nucleotide-binding</keyword>
<dbReference type="InterPro" id="IPR005654">
    <property type="entry name" value="ATPase_AFG1-like"/>
</dbReference>
<dbReference type="EMBL" id="CP047656">
    <property type="protein sequence ID" value="QHJ13902.1"/>
    <property type="molecule type" value="Genomic_DNA"/>
</dbReference>
<dbReference type="GO" id="GO:0016887">
    <property type="term" value="F:ATP hydrolysis activity"/>
    <property type="evidence" value="ECO:0007669"/>
    <property type="project" value="InterPro"/>
</dbReference>
<dbReference type="KEGG" id="pmes:FX988_04183"/>
<dbReference type="PANTHER" id="PTHR12169:SF6">
    <property type="entry name" value="AFG1-LIKE ATPASE"/>
    <property type="match status" value="1"/>
</dbReference>
<dbReference type="Proteomes" id="UP000464524">
    <property type="component" value="Chromosome"/>
</dbReference>
<dbReference type="GO" id="GO:0005524">
    <property type="term" value="F:ATP binding"/>
    <property type="evidence" value="ECO:0007669"/>
    <property type="project" value="UniProtKB-KW"/>
</dbReference>
<dbReference type="Pfam" id="PF03969">
    <property type="entry name" value="AFG1_ATPase"/>
    <property type="match status" value="2"/>
</dbReference>
<reference evidence="3 4" key="1">
    <citation type="submission" date="2019-12" db="EMBL/GenBank/DDBJ databases">
        <title>Genome sequencing and assembly of endphytes of Porphyra tenera.</title>
        <authorList>
            <person name="Park J.M."/>
            <person name="Shin R."/>
            <person name="Jo S.H."/>
        </authorList>
    </citation>
    <scope>NUCLEOTIDE SEQUENCE [LARGE SCALE GENOMIC DNA]</scope>
    <source>
        <strain evidence="3 4">GPM4</strain>
    </source>
</reference>
<accession>A0A857JR29</accession>
<dbReference type="AlphaFoldDB" id="A0A857JR29"/>
<dbReference type="GO" id="GO:0051301">
    <property type="term" value="P:cell division"/>
    <property type="evidence" value="ECO:0007669"/>
    <property type="project" value="UniProtKB-KW"/>
</dbReference>
<keyword evidence="3" id="KW-0131">Cell cycle</keyword>
<gene>
    <name evidence="3" type="ORF">FX988_04183</name>
</gene>
<keyword evidence="2" id="KW-0067">ATP-binding</keyword>
<organism evidence="3 4">
    <name type="scientific">Paraglaciecola mesophila</name>
    <dbReference type="NCBI Taxonomy" id="197222"/>
    <lineage>
        <taxon>Bacteria</taxon>
        <taxon>Pseudomonadati</taxon>
        <taxon>Pseudomonadota</taxon>
        <taxon>Gammaproteobacteria</taxon>
        <taxon>Alteromonadales</taxon>
        <taxon>Alteromonadaceae</taxon>
        <taxon>Paraglaciecola</taxon>
    </lineage>
</organism>
<keyword evidence="4" id="KW-1185">Reference proteome</keyword>
<evidence type="ECO:0000256" key="1">
    <source>
        <dbReference type="ARBA" id="ARBA00022741"/>
    </source>
</evidence>
<proteinExistence type="predicted"/>
<dbReference type="PANTHER" id="PTHR12169">
    <property type="entry name" value="ATPASE N2B"/>
    <property type="match status" value="1"/>
</dbReference>